<dbReference type="Proteomes" id="UP001497600">
    <property type="component" value="Chromosome G"/>
</dbReference>
<feature type="transmembrane region" description="Helical" evidence="6">
    <location>
        <begin position="150"/>
        <end position="170"/>
    </location>
</feature>
<dbReference type="EMBL" id="OZ004259">
    <property type="protein sequence ID" value="CAK7917912.1"/>
    <property type="molecule type" value="Genomic_DNA"/>
</dbReference>
<keyword evidence="2 6" id="KW-0812">Transmembrane</keyword>
<feature type="region of interest" description="Disordered" evidence="5">
    <location>
        <begin position="280"/>
        <end position="299"/>
    </location>
</feature>
<feature type="compositionally biased region" description="Low complexity" evidence="5">
    <location>
        <begin position="288"/>
        <end position="299"/>
    </location>
</feature>
<feature type="region of interest" description="Disordered" evidence="5">
    <location>
        <begin position="454"/>
        <end position="578"/>
    </location>
</feature>
<feature type="compositionally biased region" description="Polar residues" evidence="5">
    <location>
        <begin position="406"/>
        <end position="424"/>
    </location>
</feature>
<dbReference type="PANTHER" id="PTHR28013:SF3">
    <property type="entry name" value="PROTEIN DCV1-RELATED"/>
    <property type="match status" value="1"/>
</dbReference>
<keyword evidence="4 6" id="KW-0472">Membrane</keyword>
<dbReference type="InterPro" id="IPR009571">
    <property type="entry name" value="SUR7/Rim9-like_fungi"/>
</dbReference>
<protein>
    <recommendedName>
        <fullName evidence="9">Pali-domain-containing protein</fullName>
    </recommendedName>
</protein>
<dbReference type="PANTHER" id="PTHR28013">
    <property type="entry name" value="PROTEIN DCV1-RELATED"/>
    <property type="match status" value="1"/>
</dbReference>
<feature type="compositionally biased region" description="Pro residues" evidence="5">
    <location>
        <begin position="491"/>
        <end position="500"/>
    </location>
</feature>
<keyword evidence="8" id="KW-1185">Reference proteome</keyword>
<comment type="subcellular location">
    <subcellularLocation>
        <location evidence="1">Membrane</location>
        <topology evidence="1">Multi-pass membrane protein</topology>
    </subcellularLocation>
</comment>
<dbReference type="Pfam" id="PF06687">
    <property type="entry name" value="SUR7"/>
    <property type="match status" value="1"/>
</dbReference>
<feature type="compositionally biased region" description="Low complexity" evidence="5">
    <location>
        <begin position="454"/>
        <end position="481"/>
    </location>
</feature>
<evidence type="ECO:0000256" key="5">
    <source>
        <dbReference type="SAM" id="MobiDB-lite"/>
    </source>
</evidence>
<evidence type="ECO:0000256" key="2">
    <source>
        <dbReference type="ARBA" id="ARBA00022692"/>
    </source>
</evidence>
<gene>
    <name evidence="7" type="ORF">CAAN4_G10814</name>
</gene>
<name>A0ABP0EHS6_9ASCO</name>
<organism evidence="7 8">
    <name type="scientific">[Candida] anglica</name>
    <dbReference type="NCBI Taxonomy" id="148631"/>
    <lineage>
        <taxon>Eukaryota</taxon>
        <taxon>Fungi</taxon>
        <taxon>Dikarya</taxon>
        <taxon>Ascomycota</taxon>
        <taxon>Saccharomycotina</taxon>
        <taxon>Pichiomycetes</taxon>
        <taxon>Debaryomycetaceae</taxon>
        <taxon>Kurtzmaniella</taxon>
    </lineage>
</organism>
<accession>A0ABP0EHS6</accession>
<evidence type="ECO:0008006" key="9">
    <source>
        <dbReference type="Google" id="ProtNLM"/>
    </source>
</evidence>
<evidence type="ECO:0000313" key="7">
    <source>
        <dbReference type="EMBL" id="CAK7917912.1"/>
    </source>
</evidence>
<sequence length="578" mass="62762">MGASIGLGSVAVFLQVVALAFLILAIISVPVVKSLSLGSTSNYTYGVFGYCNGSDCIKATYPWVPSQVKDNVRDWAMSSSARDSLAKILIIGPIAAGLVFFSVIFSLAGLFATHIVGVIALVVAILAFLTTAVICIAVVMLFFPHVSWTGWILVGAAAAMLISIPLLLLATKYGSYEELENDSSSREDLTRFEDYGEESKFGYVPPPQSQTLGGGFPKQPNTYADTTTSSISREYDYKPVVTTLGNGYNPTTTRDNNSIYNANPQKTFDFTQKEGVSSAPTRPAYVAGQSGTGSSTSNYYSGEDKVSLVNGPNTPVSSQRNMAPTIVPTVATPTLHDAPLSKVPAVPYPVSTYGSPNDPVRTPYNPTVFEHHPEVEGHKPFTELRDDDVNKFANEEPPIDSDTESDFTSVSQRAPNPQYYQGNSPERGHAPPPPPHVQQFHLPQQQPHLVRVPMMQQHQQQPLQIPPQQHYQQQQQQQQPYSYGQSAYSTPAPPPPPPHGPSSNIGYFNQVPPPQQQQQRGPTVADSVLNNNPDFAIGGGFKKNNRQNMSNIARGPRRLSNSGMPAASMTRDGPYSFR</sequence>
<feature type="transmembrane region" description="Helical" evidence="6">
    <location>
        <begin position="118"/>
        <end position="143"/>
    </location>
</feature>
<reference evidence="7 8" key="1">
    <citation type="submission" date="2024-01" db="EMBL/GenBank/DDBJ databases">
        <authorList>
            <consortium name="Genoscope - CEA"/>
            <person name="William W."/>
        </authorList>
    </citation>
    <scope>NUCLEOTIDE SEQUENCE [LARGE SCALE GENOMIC DNA]</scope>
    <source>
        <strain evidence="7 8">29B2s-10</strain>
    </source>
</reference>
<dbReference type="InterPro" id="IPR051380">
    <property type="entry name" value="pH-response_reg_palI/RIM9"/>
</dbReference>
<evidence type="ECO:0000313" key="8">
    <source>
        <dbReference type="Proteomes" id="UP001497600"/>
    </source>
</evidence>
<feature type="transmembrane region" description="Helical" evidence="6">
    <location>
        <begin position="12"/>
        <end position="32"/>
    </location>
</feature>
<proteinExistence type="predicted"/>
<evidence type="ECO:0000256" key="6">
    <source>
        <dbReference type="SAM" id="Phobius"/>
    </source>
</evidence>
<evidence type="ECO:0000256" key="1">
    <source>
        <dbReference type="ARBA" id="ARBA00004141"/>
    </source>
</evidence>
<evidence type="ECO:0000256" key="3">
    <source>
        <dbReference type="ARBA" id="ARBA00022989"/>
    </source>
</evidence>
<keyword evidence="3 6" id="KW-1133">Transmembrane helix</keyword>
<feature type="region of interest" description="Disordered" evidence="5">
    <location>
        <begin position="392"/>
        <end position="440"/>
    </location>
</feature>
<feature type="transmembrane region" description="Helical" evidence="6">
    <location>
        <begin position="88"/>
        <end position="112"/>
    </location>
</feature>
<evidence type="ECO:0000256" key="4">
    <source>
        <dbReference type="ARBA" id="ARBA00023136"/>
    </source>
</evidence>